<dbReference type="FunFam" id="3.40.33.10:FF:000015">
    <property type="entry name" value="Golgi-associated plant pathogenesis-related protein 1"/>
    <property type="match status" value="1"/>
</dbReference>
<dbReference type="InterPro" id="IPR002350">
    <property type="entry name" value="Kazal_dom"/>
</dbReference>
<evidence type="ECO:0000256" key="27">
    <source>
        <dbReference type="ARBA" id="ARBA00058722"/>
    </source>
</evidence>
<dbReference type="InterPro" id="IPR015915">
    <property type="entry name" value="Kelch-typ_b-propeller"/>
</dbReference>
<keyword evidence="13" id="KW-0677">Repeat</keyword>
<dbReference type="GO" id="GO:0005886">
    <property type="term" value="C:plasma membrane"/>
    <property type="evidence" value="ECO:0007669"/>
    <property type="project" value="UniProtKB-SubCell"/>
</dbReference>
<dbReference type="FunFam" id="3.30.60.30:FF:000011">
    <property type="entry name" value="reversion-inducing cysteine-rich protein with Kazal motifs isoform X1"/>
    <property type="match status" value="1"/>
</dbReference>
<dbReference type="PANTHER" id="PTHR13487">
    <property type="entry name" value="SERINE PROTEASE INHIBITOR"/>
    <property type="match status" value="1"/>
</dbReference>
<evidence type="ECO:0000256" key="5">
    <source>
        <dbReference type="ARBA" id="ARBA00022475"/>
    </source>
</evidence>
<dbReference type="GO" id="GO:0030198">
    <property type="term" value="P:extracellular matrix organization"/>
    <property type="evidence" value="ECO:0007669"/>
    <property type="project" value="TreeGrafter"/>
</dbReference>
<dbReference type="FunFam" id="3.30.60.30:FF:000021">
    <property type="entry name" value="reversion-inducing cysteine-rich protein with Kazal motifs isoform X1"/>
    <property type="match status" value="1"/>
</dbReference>
<dbReference type="FunFam" id="1.25.40.420:FF:000022">
    <property type="entry name" value="Calicin"/>
    <property type="match status" value="1"/>
</dbReference>
<feature type="domain" description="Kazal-like" evidence="37">
    <location>
        <begin position="614"/>
        <end position="660"/>
    </location>
</feature>
<evidence type="ECO:0000256" key="12">
    <source>
        <dbReference type="ARBA" id="ARBA00022729"/>
    </source>
</evidence>
<dbReference type="InterPro" id="IPR034113">
    <property type="entry name" value="SCP_GAPR1-like"/>
</dbReference>
<evidence type="ECO:0000256" key="35">
    <source>
        <dbReference type="ARBA" id="ARBA00075475"/>
    </source>
</evidence>
<dbReference type="EMBL" id="VBQZ03000055">
    <property type="protein sequence ID" value="MXQ89489.1"/>
    <property type="molecule type" value="Genomic_DNA"/>
</dbReference>
<evidence type="ECO:0000256" key="8">
    <source>
        <dbReference type="ARBA" id="ARBA00022622"/>
    </source>
</evidence>
<dbReference type="InterPro" id="IPR000210">
    <property type="entry name" value="BTB/POZ_dom"/>
</dbReference>
<dbReference type="GO" id="GO:0007283">
    <property type="term" value="P:spermatogenesis"/>
    <property type="evidence" value="ECO:0007669"/>
    <property type="project" value="UniProtKB-KW"/>
</dbReference>
<dbReference type="GO" id="GO:0033150">
    <property type="term" value="C:cytoskeletal calyx"/>
    <property type="evidence" value="ECO:0007669"/>
    <property type="project" value="UniProtKB-SubCell"/>
</dbReference>
<keyword evidence="11" id="KW-0519">Myristate</keyword>
<evidence type="ECO:0000256" key="13">
    <source>
        <dbReference type="ARBA" id="ARBA00022737"/>
    </source>
</evidence>
<evidence type="ECO:0000256" key="24">
    <source>
        <dbReference type="ARBA" id="ARBA00037794"/>
    </source>
</evidence>
<dbReference type="GO" id="GO:0002040">
    <property type="term" value="P:sprouting angiogenesis"/>
    <property type="evidence" value="ECO:0007669"/>
    <property type="project" value="TreeGrafter"/>
</dbReference>
<dbReference type="SMART" id="SM00225">
    <property type="entry name" value="BTB"/>
    <property type="match status" value="1"/>
</dbReference>
<organism evidence="38 39">
    <name type="scientific">Bos mutus</name>
    <name type="common">wild yak</name>
    <dbReference type="NCBI Taxonomy" id="72004"/>
    <lineage>
        <taxon>Eukaryota</taxon>
        <taxon>Metazoa</taxon>
        <taxon>Chordata</taxon>
        <taxon>Craniata</taxon>
        <taxon>Vertebrata</taxon>
        <taxon>Euteleostomi</taxon>
        <taxon>Mammalia</taxon>
        <taxon>Eutheria</taxon>
        <taxon>Laurasiatheria</taxon>
        <taxon>Artiodactyla</taxon>
        <taxon>Ruminantia</taxon>
        <taxon>Pecora</taxon>
        <taxon>Bovidae</taxon>
        <taxon>Bovinae</taxon>
        <taxon>Bos</taxon>
    </lineage>
</organism>
<feature type="domain" description="BTB" evidence="36">
    <location>
        <begin position="1069"/>
        <end position="1139"/>
    </location>
</feature>
<evidence type="ECO:0000256" key="16">
    <source>
        <dbReference type="ARBA" id="ARBA00022900"/>
    </source>
</evidence>
<feature type="domain" description="Kazal-like" evidence="37">
    <location>
        <begin position="685"/>
        <end position="739"/>
    </location>
</feature>
<dbReference type="SUPFAM" id="SSF100895">
    <property type="entry name" value="Kazal-type serine protease inhibitors"/>
    <property type="match status" value="3"/>
</dbReference>
<dbReference type="InterPro" id="IPR006652">
    <property type="entry name" value="Kelch_1"/>
</dbReference>
<dbReference type="InterPro" id="IPR011333">
    <property type="entry name" value="SKP1/BTB/POZ_sf"/>
</dbReference>
<dbReference type="GO" id="GO:1903053">
    <property type="term" value="P:regulation of extracellular matrix organization"/>
    <property type="evidence" value="ECO:0007669"/>
    <property type="project" value="UniProtKB-ARBA"/>
</dbReference>
<dbReference type="InterPro" id="IPR056976">
    <property type="entry name" value="EGF1_RECK"/>
</dbReference>
<dbReference type="Pfam" id="PF13964">
    <property type="entry name" value="Beta-prop_Calicin"/>
    <property type="match status" value="1"/>
</dbReference>
<dbReference type="GO" id="GO:0000139">
    <property type="term" value="C:Golgi membrane"/>
    <property type="evidence" value="ECO:0007669"/>
    <property type="project" value="UniProtKB-SubCell"/>
</dbReference>
<evidence type="ECO:0000256" key="33">
    <source>
        <dbReference type="ARBA" id="ARBA00069764"/>
    </source>
</evidence>
<dbReference type="Proteomes" id="UP000322234">
    <property type="component" value="Unassembled WGS sequence"/>
</dbReference>
<keyword evidence="4" id="KW-0217">Developmental protein</keyword>
<keyword evidence="23" id="KW-0449">Lipoprotein</keyword>
<dbReference type="Pfam" id="PF00188">
    <property type="entry name" value="CAP"/>
    <property type="match status" value="1"/>
</dbReference>
<evidence type="ECO:0000256" key="31">
    <source>
        <dbReference type="ARBA" id="ARBA00064876"/>
    </source>
</evidence>
<evidence type="ECO:0000313" key="38">
    <source>
        <dbReference type="EMBL" id="MXQ89489.1"/>
    </source>
</evidence>
<evidence type="ECO:0000256" key="14">
    <source>
        <dbReference type="ARBA" id="ARBA00022782"/>
    </source>
</evidence>
<evidence type="ECO:0000313" key="39">
    <source>
        <dbReference type="Proteomes" id="UP000322234"/>
    </source>
</evidence>
<dbReference type="PROSITE" id="PS51465">
    <property type="entry name" value="KAZAL_2"/>
    <property type="match status" value="2"/>
</dbReference>
<dbReference type="Gene3D" id="1.25.40.420">
    <property type="match status" value="1"/>
</dbReference>
<dbReference type="CDD" id="cd18307">
    <property type="entry name" value="BTB_POZ_calicin"/>
    <property type="match status" value="1"/>
</dbReference>
<keyword evidence="12" id="KW-0732">Signal</keyword>
<dbReference type="GO" id="GO:0004867">
    <property type="term" value="F:serine-type endopeptidase inhibitor activity"/>
    <property type="evidence" value="ECO:0007669"/>
    <property type="project" value="UniProtKB-KW"/>
</dbReference>
<evidence type="ECO:0000256" key="23">
    <source>
        <dbReference type="ARBA" id="ARBA00023288"/>
    </source>
</evidence>
<dbReference type="InterPro" id="IPR048070">
    <property type="entry name" value="Calicin_BTB_POZ"/>
</dbReference>
<evidence type="ECO:0000256" key="22">
    <source>
        <dbReference type="ARBA" id="ARBA00023212"/>
    </source>
</evidence>
<dbReference type="SMART" id="SM00612">
    <property type="entry name" value="Kelch"/>
    <property type="match status" value="3"/>
</dbReference>
<keyword evidence="17" id="KW-0333">Golgi apparatus</keyword>
<evidence type="ECO:0000256" key="3">
    <source>
        <dbReference type="ARBA" id="ARBA00022441"/>
    </source>
</evidence>
<name>A0A6B0RH72_9CETA</name>
<evidence type="ECO:0000256" key="34">
    <source>
        <dbReference type="ARBA" id="ARBA00073829"/>
    </source>
</evidence>
<evidence type="ECO:0000256" key="10">
    <source>
        <dbReference type="ARBA" id="ARBA00022690"/>
    </source>
</evidence>
<dbReference type="Pfam" id="PF07648">
    <property type="entry name" value="Kazal_2"/>
    <property type="match status" value="3"/>
</dbReference>
<dbReference type="PROSITE" id="PS50097">
    <property type="entry name" value="BTB"/>
    <property type="match status" value="1"/>
</dbReference>
<comment type="function">
    <text evidence="27">Functions together with ADGRA2 to enable brain endothelial cells to selectively respond to Wnt7 signals (WNT7A or WNT7B). Plays a key role in Wnt7-specific responses: required for central nervous system (CNS) angiogenesis and blood-brain barrier regulation. Acts as a Wnt7-specific coactivator of canonical Wnt signaling by decoding Wnt ligands: acts by interacting specifically with the disordered linker region of Wnt7, thereby conferring ligand selectivity for Wnt7. ADGRA2 is then required to deliver RECK-bound Wnt7 to frizzled by assembling a higher-order RECK-ADGRA2-Fzd-LRP5-LRP6 complex. Also acts as a serine protease inhibitor: negatively regulates matrix metalloproteinase-9 (MMP9) by suppressing MMP9 secretion and by direct inhibition of its enzymatic activity. Also inhibits metalloproteinase activity of MMP2 and MMP14 (MT1-MMP).</text>
</comment>
<keyword evidence="7" id="KW-0597">Phosphoprotein</keyword>
<dbReference type="Gene3D" id="2.120.10.80">
    <property type="entry name" value="Kelch-type beta propeller"/>
    <property type="match status" value="2"/>
</dbReference>
<dbReference type="PANTHER" id="PTHR13487:SF3">
    <property type="entry name" value="REVERSION-INDUCING CYSTEINE-RICH PROTEIN WITH KAZAL MOTIFS"/>
    <property type="match status" value="1"/>
</dbReference>
<keyword evidence="18" id="KW-0175">Coiled coil</keyword>
<comment type="caution">
    <text evidence="38">The sequence shown here is derived from an EMBL/GenBank/DDBJ whole genome shotgun (WGS) entry which is preliminary data.</text>
</comment>
<evidence type="ECO:0000256" key="26">
    <source>
        <dbReference type="ARBA" id="ARBA00053335"/>
    </source>
</evidence>
<comment type="similarity">
    <text evidence="28">Belongs to the RECK family.</text>
</comment>
<proteinExistence type="inferred from homology"/>
<keyword evidence="39" id="KW-1185">Reference proteome</keyword>
<evidence type="ECO:0000256" key="15">
    <source>
        <dbReference type="ARBA" id="ARBA00022871"/>
    </source>
</evidence>
<comment type="subcellular location">
    <subcellularLocation>
        <location evidence="1">Cell membrane</location>
        <topology evidence="1">Lipid-anchor</topology>
        <topology evidence="1">GPI-anchor</topology>
    </subcellularLocation>
    <subcellularLocation>
        <location evidence="25">Cytoplasm</location>
        <location evidence="25">Cytoskeleton</location>
        <location evidence="25">Perinuclear theca</location>
        <location evidence="25">Calyx</location>
    </subcellularLocation>
    <subcellularLocation>
        <location evidence="24">Golgi apparatus membrane</location>
        <topology evidence="24">Lipid-anchor</topology>
    </subcellularLocation>
</comment>
<evidence type="ECO:0000256" key="30">
    <source>
        <dbReference type="ARBA" id="ARBA00064871"/>
    </source>
</evidence>
<dbReference type="InterPro" id="IPR056979">
    <property type="entry name" value="FZ_RECK"/>
</dbReference>
<evidence type="ECO:0000256" key="19">
    <source>
        <dbReference type="ARBA" id="ARBA00023136"/>
    </source>
</evidence>
<evidence type="ECO:0000256" key="1">
    <source>
        <dbReference type="ARBA" id="ARBA00004609"/>
    </source>
</evidence>
<dbReference type="FunFam" id="2.120.10.80:FF:000126">
    <property type="entry name" value="Calicin"/>
    <property type="match status" value="1"/>
</dbReference>
<evidence type="ECO:0000256" key="6">
    <source>
        <dbReference type="ARBA" id="ARBA00022490"/>
    </source>
</evidence>
<comment type="similarity">
    <text evidence="2">Belongs to the CRISP family.</text>
</comment>
<dbReference type="SMART" id="SM00280">
    <property type="entry name" value="KAZAL"/>
    <property type="match status" value="3"/>
</dbReference>
<keyword evidence="21" id="KW-0325">Glycoprotein</keyword>
<keyword evidence="3" id="KW-0880">Kelch repeat</keyword>
<comment type="subunit">
    <text evidence="29">Homodimer. Interacts with CAV1.</text>
</comment>
<dbReference type="GO" id="GO:0016055">
    <property type="term" value="P:Wnt signaling pathway"/>
    <property type="evidence" value="ECO:0007669"/>
    <property type="project" value="UniProtKB-KW"/>
</dbReference>
<dbReference type="Pfam" id="PF23332">
    <property type="entry name" value="CC4_RECK"/>
    <property type="match status" value="2"/>
</dbReference>
<dbReference type="SUPFAM" id="SSF54695">
    <property type="entry name" value="POZ domain"/>
    <property type="match status" value="1"/>
</dbReference>
<dbReference type="Pfam" id="PF25027">
    <property type="entry name" value="EGF1_RECK"/>
    <property type="match status" value="1"/>
</dbReference>
<dbReference type="Gene3D" id="3.30.710.10">
    <property type="entry name" value="Potassium Channel Kv1.1, Chain A"/>
    <property type="match status" value="1"/>
</dbReference>
<gene>
    <name evidence="38" type="ORF">E5288_WYG000855</name>
</gene>
<dbReference type="GO" id="GO:0098552">
    <property type="term" value="C:side of membrane"/>
    <property type="evidence" value="ECO:0007669"/>
    <property type="project" value="UniProtKB-KW"/>
</dbReference>
<evidence type="ECO:0000256" key="17">
    <source>
        <dbReference type="ARBA" id="ARBA00023034"/>
    </source>
</evidence>
<evidence type="ECO:0000256" key="29">
    <source>
        <dbReference type="ARBA" id="ARBA00063947"/>
    </source>
</evidence>
<dbReference type="GO" id="GO:0008191">
    <property type="term" value="F:metalloendopeptidase inhibitor activity"/>
    <property type="evidence" value="ECO:0007669"/>
    <property type="project" value="InterPro"/>
</dbReference>
<dbReference type="CDD" id="cd05382">
    <property type="entry name" value="CAP_GAPR1-like"/>
    <property type="match status" value="1"/>
</dbReference>
<evidence type="ECO:0000259" key="36">
    <source>
        <dbReference type="PROSITE" id="PS50097"/>
    </source>
</evidence>
<dbReference type="SUPFAM" id="SSF117281">
    <property type="entry name" value="Kelch motif"/>
    <property type="match status" value="1"/>
</dbReference>
<comment type="subunit">
    <text evidence="30">Interacts with CYLC1; the interaction may be relevant for proper acrosome attachment to the nuclear envelope.</text>
</comment>
<evidence type="ECO:0000256" key="18">
    <source>
        <dbReference type="ARBA" id="ARBA00023054"/>
    </source>
</evidence>
<dbReference type="Pfam" id="PF00651">
    <property type="entry name" value="BTB"/>
    <property type="match status" value="1"/>
</dbReference>
<dbReference type="InterPro" id="IPR014044">
    <property type="entry name" value="CAP_dom"/>
</dbReference>
<evidence type="ECO:0000256" key="4">
    <source>
        <dbReference type="ARBA" id="ARBA00022473"/>
    </source>
</evidence>
<dbReference type="InterPro" id="IPR035940">
    <property type="entry name" value="CAP_sf"/>
</dbReference>
<keyword evidence="8" id="KW-0336">GPI-anchor</keyword>
<keyword evidence="16" id="KW-0722">Serine protease inhibitor</keyword>
<reference evidence="38" key="1">
    <citation type="submission" date="2019-10" db="EMBL/GenBank/DDBJ databases">
        <title>The sequence and de novo assembly of the wild yak genome.</title>
        <authorList>
            <person name="Liu Y."/>
        </authorList>
    </citation>
    <scope>NUCLEOTIDE SEQUENCE [LARGE SCALE GENOMIC DNA]</scope>
    <source>
        <strain evidence="38">WY2019</strain>
    </source>
</reference>
<dbReference type="InterPro" id="IPR056978">
    <property type="entry name" value="CC4_RECK"/>
</dbReference>
<dbReference type="InterPro" id="IPR056977">
    <property type="entry name" value="FnI_RECK"/>
</dbReference>
<evidence type="ECO:0000256" key="28">
    <source>
        <dbReference type="ARBA" id="ARBA00061636"/>
    </source>
</evidence>
<evidence type="ECO:0000256" key="25">
    <source>
        <dbReference type="ARBA" id="ARBA00049644"/>
    </source>
</evidence>
<keyword evidence="22" id="KW-0206">Cytoskeleton</keyword>
<evidence type="ECO:0000256" key="9">
    <source>
        <dbReference type="ARBA" id="ARBA00022687"/>
    </source>
</evidence>
<dbReference type="FunFam" id="3.30.710.10:FF:000125">
    <property type="entry name" value="Calicin"/>
    <property type="match status" value="1"/>
</dbReference>
<keyword evidence="9" id="KW-0879">Wnt signaling pathway</keyword>
<dbReference type="Pfam" id="PF22955">
    <property type="entry name" value="EGF2_RECK"/>
    <property type="match status" value="1"/>
</dbReference>
<dbReference type="SUPFAM" id="SSF55797">
    <property type="entry name" value="PR-1-like"/>
    <property type="match status" value="1"/>
</dbReference>
<accession>A0A6B0RH72</accession>
<keyword evidence="20" id="KW-1015">Disulfide bond</keyword>
<dbReference type="GO" id="GO:0030154">
    <property type="term" value="P:cell differentiation"/>
    <property type="evidence" value="ECO:0007669"/>
    <property type="project" value="UniProtKB-KW"/>
</dbReference>
<dbReference type="Pfam" id="PF22961">
    <property type="entry name" value="RECK-like_N"/>
    <property type="match status" value="1"/>
</dbReference>
<dbReference type="InterPro" id="IPR055134">
    <property type="entry name" value="EGF2_RECK_dom"/>
</dbReference>
<evidence type="ECO:0000256" key="32">
    <source>
        <dbReference type="ARBA" id="ARBA00069728"/>
    </source>
</evidence>
<dbReference type="GO" id="GO:0001955">
    <property type="term" value="P:blood vessel maturation"/>
    <property type="evidence" value="ECO:0007669"/>
    <property type="project" value="TreeGrafter"/>
</dbReference>
<dbReference type="Pfam" id="PF25028">
    <property type="entry name" value="FnI_RECK"/>
    <property type="match status" value="1"/>
</dbReference>
<dbReference type="SMART" id="SM00875">
    <property type="entry name" value="BACK"/>
    <property type="match status" value="1"/>
</dbReference>
<dbReference type="Pfam" id="PF07707">
    <property type="entry name" value="BACK"/>
    <property type="match status" value="1"/>
</dbReference>
<evidence type="ECO:0000256" key="20">
    <source>
        <dbReference type="ARBA" id="ARBA00023157"/>
    </source>
</evidence>
<comment type="function">
    <text evidence="26">Required for both nuclear and acrosomal shaping during spermiogenesis.</text>
</comment>
<keyword evidence="10" id="KW-0646">Protease inhibitor</keyword>
<dbReference type="InterPro" id="IPR011705">
    <property type="entry name" value="BACK"/>
</dbReference>
<evidence type="ECO:0000256" key="11">
    <source>
        <dbReference type="ARBA" id="ARBA00022707"/>
    </source>
</evidence>
<dbReference type="InterPro" id="IPR039016">
    <property type="entry name" value="RECK"/>
</dbReference>
<evidence type="ECO:0000256" key="21">
    <source>
        <dbReference type="ARBA" id="ARBA00023180"/>
    </source>
</evidence>
<protein>
    <recommendedName>
        <fullName evidence="33">Calicin</fullName>
    </recommendedName>
    <alternativeName>
        <fullName evidence="35">Glioma pathogenesis-related protein 2</fullName>
    </alternativeName>
    <alternativeName>
        <fullName evidence="32">Golgi-associated plant pathogenesis-related protein 1</fullName>
    </alternativeName>
    <alternativeName>
        <fullName evidence="34">Reversion-inducing cysteine-rich protein with Kazal motifs</fullName>
    </alternativeName>
</protein>
<comment type="subunit">
    <text evidence="31">Interacts (via knot repeats) with WNT7A (via disordered linker region); the interaction is direct. Interacts (via knot repeats) with WNT7B (via disordered linker region); the interaction is direct. Interacts with ADGRA2; the interaction is direct. Interacts with MMP9.</text>
</comment>
<dbReference type="InterPro" id="IPR036058">
    <property type="entry name" value="Kazal_dom_sf"/>
</dbReference>
<dbReference type="InterPro" id="IPR055110">
    <property type="entry name" value="RECK-like_N"/>
</dbReference>
<keyword evidence="15" id="KW-0744">Spermatogenesis</keyword>
<evidence type="ECO:0000256" key="2">
    <source>
        <dbReference type="ARBA" id="ARBA00009923"/>
    </source>
</evidence>
<keyword evidence="19" id="KW-0472">Membrane</keyword>
<dbReference type="PROSITE" id="PS00282">
    <property type="entry name" value="KAZAL_1"/>
    <property type="match status" value="1"/>
</dbReference>
<dbReference type="Pfam" id="PF23298">
    <property type="entry name" value="FZ_RECK"/>
    <property type="match status" value="1"/>
</dbReference>
<keyword evidence="5" id="KW-1003">Cell membrane</keyword>
<sequence length="1629" mass="182422">MPLGNIFLFCDVSQIGMLRCALCCNHSKDNQMCRDVCEQIFSSKSESRLKHLLQRAPDYCPETMVDIWSCMNSSLPGVFKKSDGWVGLGCCELAITLECRQACKQASSKNDISRVCRKEYEVCIFTNVDKRIRLGSVCCSYAGHHTNCREYCQAIFRTDSSPGPSQIKAVENYCASISPRLIHCVNNYTQSYPMRNPTDSLYCCDRAEDHACQSACKRILMSKKTEMEIVDGLIEGCKTQPLPQDPLWQCFLESSQSVHPGVTLHPPPSTGLDGAKLHCCSKANTSTCRELCTKLYSMSWGNTQSWQEFDRFCEYNPVEVSMLTCLADVREPCQLGCRNLTYCTNFNNRPTELFRSCNAQSDQGAMNDMKLWEKGSIKMPFISIPVLDIKKCQPEMWKAIACSLQIKPCHSKSRGSIICKSDCVEILKKCGDQNKFPEDHTAESICELLSPTDDLENCIPLDTYLRPSSLGNIVEEVTHPCNPNPCPANELCEVNRKGCPSGDPCLPYSCVQGCKLGEASDFIVRQGTLIQVPSSAGEVGCYKICSCGQSGLLENCIEMHCIDLQKSCIVGGKRKSHGTSFNVDCNICSCFAGNLVCSTRLCLSEHSSEDDRRTFTGLPCNCADQFVPVCGQNGRTYPSACIARCVGLQDHQFEFGSCISKDPCTPNPCPKNQRCIPKPQVCLTTFDKFGCSQYECLPRQLTCDQVRDPVCDTNHMEHSNLCTLYQRGKSLLYKGPCQPFCRAPELVCGHNGETYSSVCAAYSDRVAIDYYGPCQAVGVLSEYSSVAECAAVKCPSLSVTECKPIIPPGACCPLCAGMLRVTNKKPITVLEILQKIRMHVSVPQCDVFGYFSIESEIVILIIPVDHYPKALQIEACNKEAEKIESLINSDSPTLAAHVPLSALVISQKVNSHICKMTIMCVNPVLSVHEDTFVFCDMHNVASKQFNDEVLKAHNEYRKQHGVPPLKLCKKLNREAQQYSEALASTRILKHSPESSRGQCGENLAWASYDQTGKEVADRWYSEIKNYNFQQPGFTSGTARSTMKLEFTEKNYNSFVLQNLNKQRKRKEYWDIALTVDHHVFFAHRNVLAAVSPLVKNLISNHDMKTTDELFITIDPNYLSPTTVDQLLDYFYSGKVVISEQNVEELLRGAQYFNTPRLRIHCNDFLIKSIRRANCLRYLFLAELFELKEVSDLAYSGIRDNFHYWASPEGCVHFMRCPPVIFGRLLRDENLHVLNEDQALNALINWVCFRKDEREKYFKKFFNYINLNAVSNKTLMYASNKLMGMENSSAHSTLIESVLVDRKQERPTSLLSYQRKGALLDSVVILGGQKAHGKFNDGVFAYIIQENLWLKLSEMPYRAAALSATSAGRYIYISGGTTEQISGLKTAWRYDMDDNSWTKLPDLPIGLVFHTMVTCGGTVYSVGGSIAPRRYVSNIYRYDERKETWCLAGKMSIPMDGTAVITRGDRNLYIVTGRCLVKGYISRVGVVDCFDTNTGEVVQCITFPIEFNHRPLLSFHQDNILCVYSHRQSVEINLQKVKANKTTTSVPLLPNNCPLDVSHAICSVGDNKVFVCGGVTTTTDVQTKDYTINPNAYLLDQKAGEWKTLAPPPEALDCPACCLAKLPCKILQRI</sequence>
<dbReference type="Gene3D" id="3.30.60.30">
    <property type="match status" value="2"/>
</dbReference>
<keyword evidence="14" id="KW-0221">Differentiation</keyword>
<keyword evidence="6" id="KW-0963">Cytoplasm</keyword>
<dbReference type="SMART" id="SM00198">
    <property type="entry name" value="SCP"/>
    <property type="match status" value="1"/>
</dbReference>
<evidence type="ECO:0000256" key="7">
    <source>
        <dbReference type="ARBA" id="ARBA00022553"/>
    </source>
</evidence>
<dbReference type="Gene3D" id="3.40.33.10">
    <property type="entry name" value="CAP"/>
    <property type="match status" value="1"/>
</dbReference>
<evidence type="ECO:0000259" key="37">
    <source>
        <dbReference type="PROSITE" id="PS51465"/>
    </source>
</evidence>